<dbReference type="EMBL" id="QMQY01000078">
    <property type="protein sequence ID" value="RLE49969.1"/>
    <property type="molecule type" value="Genomic_DNA"/>
</dbReference>
<keyword evidence="1" id="KW-0812">Transmembrane</keyword>
<proteinExistence type="predicted"/>
<name>A0A497ERY8_9CREN</name>
<gene>
    <name evidence="3" type="ORF">DRJ21_02040</name>
</gene>
<dbReference type="AlphaFoldDB" id="A0A497ERY8"/>
<keyword evidence="1" id="KW-1133">Transmembrane helix</keyword>
<sequence>MLERLRNKFKSSIRNFLILVFRRGYASLFNYLPMQYTSLYMKTLGLSEISIGYLRSLGDAFSALTSPFLGFIADLKSLKKALMIVMLIELMAPIFYALAWDWKLLIPAVICSTLTMSLTNVVEVVYIANLLRRANRATGFSFANTISTVSSLIAPMIAAIIVEISGGITKSGLKPLFLTQLIGLLIFAPIIIIFLEDIGGRGGELNIKSEFRNMINILRGRKWLQRWIILEALGGYVWGITMPYIMIYAVIYKNATPIILGLMGTALNLASLIANMPIGKFADKIGRVKVLVAIRPLFYISMIIFLLAPNPWFLILAWTLRGLFFASISVWQTLSMELVPENERGRWSGIKGLISGLIRIPSATIGGYLWTFLGPESPFIIALLIDLFIRLPLIYMTPETLSKKEYFALYSEGS</sequence>
<dbReference type="PANTHER" id="PTHR23518:SF2">
    <property type="entry name" value="MAJOR FACILITATOR SUPERFAMILY TRANSPORTER"/>
    <property type="match status" value="1"/>
</dbReference>
<dbReference type="PANTHER" id="PTHR23518">
    <property type="entry name" value="C-METHYLTRANSFERASE"/>
    <property type="match status" value="1"/>
</dbReference>
<organism evidence="3 4">
    <name type="scientific">Thermoproteota archaeon</name>
    <dbReference type="NCBI Taxonomy" id="2056631"/>
    <lineage>
        <taxon>Archaea</taxon>
        <taxon>Thermoproteota</taxon>
    </lineage>
</organism>
<feature type="transmembrane region" description="Helical" evidence="1">
    <location>
        <begin position="140"/>
        <end position="164"/>
    </location>
</feature>
<reference evidence="3 4" key="1">
    <citation type="submission" date="2018-06" db="EMBL/GenBank/DDBJ databases">
        <title>Extensive metabolic versatility and redundancy in microbially diverse, dynamic hydrothermal sediments.</title>
        <authorList>
            <person name="Dombrowski N."/>
            <person name="Teske A."/>
            <person name="Baker B.J."/>
        </authorList>
    </citation>
    <scope>NUCLEOTIDE SEQUENCE [LARGE SCALE GENOMIC DNA]</scope>
    <source>
        <strain evidence="3">B30_G17</strain>
    </source>
</reference>
<keyword evidence="1" id="KW-0472">Membrane</keyword>
<feature type="transmembrane region" description="Helical" evidence="1">
    <location>
        <begin position="176"/>
        <end position="195"/>
    </location>
</feature>
<feature type="transmembrane region" description="Helical" evidence="1">
    <location>
        <begin position="105"/>
        <end position="128"/>
    </location>
</feature>
<accession>A0A497ERY8</accession>
<evidence type="ECO:0000313" key="3">
    <source>
        <dbReference type="EMBL" id="RLE49969.1"/>
    </source>
</evidence>
<dbReference type="InterPro" id="IPR036259">
    <property type="entry name" value="MFS_trans_sf"/>
</dbReference>
<dbReference type="Pfam" id="PF07690">
    <property type="entry name" value="MFS_1"/>
    <property type="match status" value="2"/>
</dbReference>
<evidence type="ECO:0000259" key="2">
    <source>
        <dbReference type="PROSITE" id="PS50850"/>
    </source>
</evidence>
<feature type="domain" description="Major facilitator superfamily (MFS) profile" evidence="2">
    <location>
        <begin position="176"/>
        <end position="414"/>
    </location>
</feature>
<dbReference type="Proteomes" id="UP000281962">
    <property type="component" value="Unassembled WGS sequence"/>
</dbReference>
<feature type="transmembrane region" description="Helical" evidence="1">
    <location>
        <begin position="258"/>
        <end position="278"/>
    </location>
</feature>
<evidence type="ECO:0000313" key="4">
    <source>
        <dbReference type="Proteomes" id="UP000281962"/>
    </source>
</evidence>
<dbReference type="GO" id="GO:0022857">
    <property type="term" value="F:transmembrane transporter activity"/>
    <property type="evidence" value="ECO:0007669"/>
    <property type="project" value="InterPro"/>
</dbReference>
<evidence type="ECO:0000256" key="1">
    <source>
        <dbReference type="SAM" id="Phobius"/>
    </source>
</evidence>
<feature type="transmembrane region" description="Helical" evidence="1">
    <location>
        <begin position="81"/>
        <end position="99"/>
    </location>
</feature>
<dbReference type="SUPFAM" id="SSF103473">
    <property type="entry name" value="MFS general substrate transporter"/>
    <property type="match status" value="2"/>
</dbReference>
<dbReference type="PROSITE" id="PS50850">
    <property type="entry name" value="MFS"/>
    <property type="match status" value="1"/>
</dbReference>
<dbReference type="InterPro" id="IPR011701">
    <property type="entry name" value="MFS"/>
</dbReference>
<feature type="transmembrane region" description="Helical" evidence="1">
    <location>
        <begin position="379"/>
        <end position="397"/>
    </location>
</feature>
<feature type="transmembrane region" description="Helical" evidence="1">
    <location>
        <begin position="227"/>
        <end position="252"/>
    </location>
</feature>
<dbReference type="InterPro" id="IPR020846">
    <property type="entry name" value="MFS_dom"/>
</dbReference>
<protein>
    <recommendedName>
        <fullName evidence="2">Major facilitator superfamily (MFS) profile domain-containing protein</fullName>
    </recommendedName>
</protein>
<dbReference type="Gene3D" id="1.20.1250.20">
    <property type="entry name" value="MFS general substrate transporter like domains"/>
    <property type="match status" value="2"/>
</dbReference>
<comment type="caution">
    <text evidence="3">The sequence shown here is derived from an EMBL/GenBank/DDBJ whole genome shotgun (WGS) entry which is preliminary data.</text>
</comment>